<reference evidence="1 2" key="1">
    <citation type="journal article" date="2021" name="Int. J. Syst. Evol. Microbiol.">
        <title>Reticulibacter mediterranei gen. nov., sp. nov., within the new family Reticulibacteraceae fam. nov., and Ktedonospora formicarum gen. nov., sp. nov., Ktedonobacter robiniae sp. nov., Dictyobacter formicarum sp. nov. and Dictyobacter arantiisoli sp. nov., belonging to the class Ktedonobacteria.</title>
        <authorList>
            <person name="Yabe S."/>
            <person name="Zheng Y."/>
            <person name="Wang C.M."/>
            <person name="Sakai Y."/>
            <person name="Abe K."/>
            <person name="Yokota A."/>
            <person name="Donadio S."/>
            <person name="Cavaletti L."/>
            <person name="Monciardini P."/>
        </authorList>
    </citation>
    <scope>NUCLEOTIDE SEQUENCE [LARGE SCALE GENOMIC DNA]</scope>
    <source>
        <strain evidence="1 2">SOSP1-9</strain>
    </source>
</reference>
<accession>A0ABQ3VAY5</accession>
<gene>
    <name evidence="1" type="ORF">KSZ_06520</name>
</gene>
<name>A0ABQ3VAY5_9CHLR</name>
<keyword evidence="2" id="KW-1185">Reference proteome</keyword>
<evidence type="ECO:0000313" key="2">
    <source>
        <dbReference type="Proteomes" id="UP000635565"/>
    </source>
</evidence>
<organism evidence="1 2">
    <name type="scientific">Dictyobacter formicarum</name>
    <dbReference type="NCBI Taxonomy" id="2778368"/>
    <lineage>
        <taxon>Bacteria</taxon>
        <taxon>Bacillati</taxon>
        <taxon>Chloroflexota</taxon>
        <taxon>Ktedonobacteria</taxon>
        <taxon>Ktedonobacterales</taxon>
        <taxon>Dictyobacteraceae</taxon>
        <taxon>Dictyobacter</taxon>
    </lineage>
</organism>
<dbReference type="EMBL" id="BNJJ01000002">
    <property type="protein sequence ID" value="GHO82646.1"/>
    <property type="molecule type" value="Genomic_DNA"/>
</dbReference>
<evidence type="ECO:0000313" key="1">
    <source>
        <dbReference type="EMBL" id="GHO82646.1"/>
    </source>
</evidence>
<sequence length="71" mass="7956">MDEPGSLCSASAFFMLSRRGEDFAVKHQAILESKRASPGVCKTHSWPYLPSSLGYVPPLEFEMTYFQQALL</sequence>
<dbReference type="Proteomes" id="UP000635565">
    <property type="component" value="Unassembled WGS sequence"/>
</dbReference>
<comment type="caution">
    <text evidence="1">The sequence shown here is derived from an EMBL/GenBank/DDBJ whole genome shotgun (WGS) entry which is preliminary data.</text>
</comment>
<protein>
    <submittedName>
        <fullName evidence="1">Uncharacterized protein</fullName>
    </submittedName>
</protein>
<proteinExistence type="predicted"/>